<protein>
    <recommendedName>
        <fullName evidence="4">UBC core domain-containing protein</fullName>
    </recommendedName>
</protein>
<evidence type="ECO:0000313" key="6">
    <source>
        <dbReference type="Proteomes" id="UP001231189"/>
    </source>
</evidence>
<dbReference type="InterPro" id="IPR016135">
    <property type="entry name" value="UBQ-conjugating_enzyme/RWD"/>
</dbReference>
<name>A0AAD8TRX9_LOLMU</name>
<dbReference type="InterPro" id="IPR057734">
    <property type="entry name" value="UBE2O-like_SH3-C"/>
</dbReference>
<feature type="region of interest" description="Disordered" evidence="3">
    <location>
        <begin position="1253"/>
        <end position="1302"/>
    </location>
</feature>
<dbReference type="InterPro" id="IPR057735">
    <property type="entry name" value="UBE2O-like_tSH3-B"/>
</dbReference>
<dbReference type="PANTHER" id="PTHR46116:SF32">
    <property type="entry name" value="OS05G0153132 PROTEIN"/>
    <property type="match status" value="1"/>
</dbReference>
<organism evidence="5 6">
    <name type="scientific">Lolium multiflorum</name>
    <name type="common">Italian ryegrass</name>
    <name type="synonym">Lolium perenne subsp. multiflorum</name>
    <dbReference type="NCBI Taxonomy" id="4521"/>
    <lineage>
        <taxon>Eukaryota</taxon>
        <taxon>Viridiplantae</taxon>
        <taxon>Streptophyta</taxon>
        <taxon>Embryophyta</taxon>
        <taxon>Tracheophyta</taxon>
        <taxon>Spermatophyta</taxon>
        <taxon>Magnoliopsida</taxon>
        <taxon>Liliopsida</taxon>
        <taxon>Poales</taxon>
        <taxon>Poaceae</taxon>
        <taxon>BOP clade</taxon>
        <taxon>Pooideae</taxon>
        <taxon>Poodae</taxon>
        <taxon>Poeae</taxon>
        <taxon>Poeae Chloroplast Group 2 (Poeae type)</taxon>
        <taxon>Loliodinae</taxon>
        <taxon>Loliinae</taxon>
        <taxon>Lolium</taxon>
    </lineage>
</organism>
<proteinExistence type="predicted"/>
<gene>
    <name evidence="5" type="ORF">QYE76_047540</name>
</gene>
<evidence type="ECO:0000256" key="3">
    <source>
        <dbReference type="SAM" id="MobiDB-lite"/>
    </source>
</evidence>
<evidence type="ECO:0000259" key="4">
    <source>
        <dbReference type="PROSITE" id="PS50127"/>
    </source>
</evidence>
<dbReference type="SMART" id="SM00212">
    <property type="entry name" value="UBCc"/>
    <property type="match status" value="1"/>
</dbReference>
<evidence type="ECO:0000256" key="1">
    <source>
        <dbReference type="ARBA" id="ARBA00022679"/>
    </source>
</evidence>
<feature type="compositionally biased region" description="Acidic residues" evidence="3">
    <location>
        <begin position="299"/>
        <end position="325"/>
    </location>
</feature>
<dbReference type="GO" id="GO:0061631">
    <property type="term" value="F:ubiquitin conjugating enzyme activity"/>
    <property type="evidence" value="ECO:0007669"/>
    <property type="project" value="TreeGrafter"/>
</dbReference>
<feature type="domain" description="UBC core" evidence="4">
    <location>
        <begin position="719"/>
        <end position="879"/>
    </location>
</feature>
<keyword evidence="1" id="KW-0808">Transferase</keyword>
<dbReference type="Pfam" id="PF23043">
    <property type="entry name" value="SH3-B_UBE2O"/>
    <property type="match status" value="1"/>
</dbReference>
<dbReference type="Gene3D" id="3.10.110.10">
    <property type="entry name" value="Ubiquitin Conjugating Enzyme"/>
    <property type="match status" value="1"/>
</dbReference>
<sequence length="1339" mass="148628">MDVVAVASPSIYLEDLVSFGRGLLRQGTVIKDATVENSSLPVDTFRILLIDNSVVYKNAGDIRVLDRNHLHPGQVVGSASDIAGQIGVVTGVTTLLVLAEHDNRGMATGVIKGVCPSSLRRISSLSLGDFVVSGPWLGRVVEVSVDVDVLFDDGAVCRVTNADSKILQEVDATGSLRHQQQINCDFYPGQRVKKENSCSIFKAARWLNGYWNPDRDRGTIIKVEMSGVLVYWIASMHCGTDRELVEASAPPAYQHPDELTFFCAASSCSWWVSDQCFFREPRSAKTDDDNGNVAIAHDQEEEEEEEEENDDPCSENNEDVIDFDQDTPSAHDVPPTPTKQNGVIFYGKQLRKVFFEGHRRERRPQVRKHVEVEFPVTVVSTNTSVDVLWQDGTLQHGVPSASLVPFDVMNEQEFFPGEHVVENDTAVGTNGDKDGTTKRVGIVRSLDCKDQTVCVSWLKAGICPGEAREVECIETISAYDLKLNYSPYYGDIVVRLVRSESTNNGGASVALDGKKKKKKIAADVDLSWVGHVVNLPDGHVQVKWGDGSMSTVSPHEIVVVNEGHYMELTNEMGDWVEADGLDEEATSTDNNDPHNPANYSDVENEDPAATTTSILGFVVRSLLQLTGDMVALGKRYLTNRQPPPSSLLPSSEVPAPTNDDNNCGAPFQKNDIICGEATENVAAACDKSFSFPRFDVLQITPEDHHYLDDADQGGSHGKNWAKAVQKEWKILENDLPETIYTRVFEDRMDLLRVVMVGASGTPYHHGLFFFDLQLPSSYPAEPPQVYYHSYGLRLNPNLYESGTVCLSLLNTFNGEGTELWSSVTSSLLQVVVSIQGLVLNDQPYYNEAGYETLVGKPEGRRNALPYSENAYILSLRTILHVLHRPPQGFEEFVKDHFRRWEGLVQGEASPAVDSSVSEEVPASAIMVEDEIGHWFSKDRFVTKRLHALAEDLDGSKRRIIAKLSAFRALLDVSPFNIANGLIDSAASHSSLGLREFKFHKKRIVFTKEMVIKVFRIRCGERLVVQKKGEHPELRQMYIEEGQSRPFIQHVLKLLKAYDVMDDLTIIRTWDLICLATVIDHGSASLPSLDYLDYMLDPRRTHEFAWDEHLLELAMQEVTKINSKTAEAVVPGNARKHEFWITRPFALFVFLDMSNTPYGFASFVNHHHVEEPVEQPVEEPEVNPSASLNEWLVFSSSQDLEVPAACKHLYEKHKTIYGCDVDTTLKKFGVGLKQMQSQRMEALLVDIDAAMKEEDGPSVHFPTGGGVEDETMDAADGNEDEGTANHADEETPEADSEGTENEEFVVEANATDTDTHTLVIEMPQSVVMLDSSTGGADVGE</sequence>
<comment type="caution">
    <text evidence="5">The sequence shown here is derived from an EMBL/GenBank/DDBJ whole genome shotgun (WGS) entry which is preliminary data.</text>
</comment>
<dbReference type="SUPFAM" id="SSF54495">
    <property type="entry name" value="UBC-like"/>
    <property type="match status" value="1"/>
</dbReference>
<feature type="compositionally biased region" description="Acidic residues" evidence="3">
    <location>
        <begin position="1266"/>
        <end position="1281"/>
    </location>
</feature>
<dbReference type="InterPro" id="IPR000608">
    <property type="entry name" value="UBC"/>
</dbReference>
<feature type="region of interest" description="Disordered" evidence="3">
    <location>
        <begin position="637"/>
        <end position="657"/>
    </location>
</feature>
<evidence type="ECO:0000256" key="2">
    <source>
        <dbReference type="ARBA" id="ARBA00022786"/>
    </source>
</evidence>
<accession>A0AAD8TRX9</accession>
<dbReference type="EMBL" id="JAUUTY010000002">
    <property type="protein sequence ID" value="KAK1686692.1"/>
    <property type="molecule type" value="Genomic_DNA"/>
</dbReference>
<dbReference type="Proteomes" id="UP001231189">
    <property type="component" value="Unassembled WGS sequence"/>
</dbReference>
<keyword evidence="6" id="KW-1185">Reference proteome</keyword>
<dbReference type="CDD" id="cd23837">
    <property type="entry name" value="UBCc_UBE2O"/>
    <property type="match status" value="1"/>
</dbReference>
<dbReference type="PANTHER" id="PTHR46116">
    <property type="entry name" value="(E3-INDEPENDENT) E2 UBIQUITIN-CONJUGATING ENZYME"/>
    <property type="match status" value="1"/>
</dbReference>
<feature type="compositionally biased region" description="Acidic residues" evidence="3">
    <location>
        <begin position="1289"/>
        <end position="1302"/>
    </location>
</feature>
<evidence type="ECO:0000313" key="5">
    <source>
        <dbReference type="EMBL" id="KAK1686692.1"/>
    </source>
</evidence>
<feature type="region of interest" description="Disordered" evidence="3">
    <location>
        <begin position="296"/>
        <end position="341"/>
    </location>
</feature>
<dbReference type="Pfam" id="PF23044">
    <property type="entry name" value="SH3-C_UBE2O"/>
    <property type="match status" value="1"/>
</dbReference>
<keyword evidence="2" id="KW-0833">Ubl conjugation pathway</keyword>
<dbReference type="PROSITE" id="PS50127">
    <property type="entry name" value="UBC_2"/>
    <property type="match status" value="1"/>
</dbReference>
<dbReference type="InterPro" id="IPR057733">
    <property type="entry name" value="UBE2O-like_SH3-B"/>
</dbReference>
<dbReference type="Pfam" id="PF00179">
    <property type="entry name" value="UQ_con"/>
    <property type="match status" value="1"/>
</dbReference>
<feature type="region of interest" description="Disordered" evidence="3">
    <location>
        <begin position="583"/>
        <end position="604"/>
    </location>
</feature>
<dbReference type="Pfam" id="PF23046">
    <property type="entry name" value="tSH3-B_UBE2O"/>
    <property type="match status" value="1"/>
</dbReference>
<reference evidence="5" key="1">
    <citation type="submission" date="2023-07" db="EMBL/GenBank/DDBJ databases">
        <title>A chromosome-level genome assembly of Lolium multiflorum.</title>
        <authorList>
            <person name="Chen Y."/>
            <person name="Copetti D."/>
            <person name="Kolliker R."/>
            <person name="Studer B."/>
        </authorList>
    </citation>
    <scope>NUCLEOTIDE SEQUENCE</scope>
    <source>
        <strain evidence="5">02402/16</strain>
        <tissue evidence="5">Leaf</tissue>
    </source>
</reference>